<reference evidence="2" key="1">
    <citation type="submission" date="2020-12" db="EMBL/GenBank/DDBJ databases">
        <authorList>
            <person name="Iha C."/>
        </authorList>
    </citation>
    <scope>NUCLEOTIDE SEQUENCE</scope>
</reference>
<feature type="transmembrane region" description="Helical" evidence="1">
    <location>
        <begin position="92"/>
        <end position="113"/>
    </location>
</feature>
<dbReference type="OrthoDB" id="515302at2759"/>
<dbReference type="EMBL" id="CAJHUC010000411">
    <property type="protein sequence ID" value="CAD7695955.1"/>
    <property type="molecule type" value="Genomic_DNA"/>
</dbReference>
<evidence type="ECO:0000313" key="2">
    <source>
        <dbReference type="EMBL" id="CAD7695955.1"/>
    </source>
</evidence>
<keyword evidence="3" id="KW-1185">Reference proteome</keyword>
<keyword evidence="1" id="KW-0472">Membrane</keyword>
<protein>
    <submittedName>
        <fullName evidence="2">Uncharacterized protein</fullName>
    </submittedName>
</protein>
<evidence type="ECO:0000256" key="1">
    <source>
        <dbReference type="SAM" id="Phobius"/>
    </source>
</evidence>
<feature type="transmembrane region" description="Helical" evidence="1">
    <location>
        <begin position="62"/>
        <end position="85"/>
    </location>
</feature>
<dbReference type="AlphaFoldDB" id="A0A8S1IQH8"/>
<accession>A0A8S1IQH8</accession>
<comment type="caution">
    <text evidence="2">The sequence shown here is derived from an EMBL/GenBank/DDBJ whole genome shotgun (WGS) entry which is preliminary data.</text>
</comment>
<proteinExistence type="predicted"/>
<gene>
    <name evidence="2" type="ORF">OSTQU699_LOCUS1316</name>
</gene>
<organism evidence="2 3">
    <name type="scientific">Ostreobium quekettii</name>
    <dbReference type="NCBI Taxonomy" id="121088"/>
    <lineage>
        <taxon>Eukaryota</taxon>
        <taxon>Viridiplantae</taxon>
        <taxon>Chlorophyta</taxon>
        <taxon>core chlorophytes</taxon>
        <taxon>Ulvophyceae</taxon>
        <taxon>TCBD clade</taxon>
        <taxon>Bryopsidales</taxon>
        <taxon>Ostreobineae</taxon>
        <taxon>Ostreobiaceae</taxon>
        <taxon>Ostreobium</taxon>
    </lineage>
</organism>
<feature type="transmembrane region" description="Helical" evidence="1">
    <location>
        <begin position="119"/>
        <end position="147"/>
    </location>
</feature>
<evidence type="ECO:0000313" key="3">
    <source>
        <dbReference type="Proteomes" id="UP000708148"/>
    </source>
</evidence>
<sequence length="180" mass="19335">MGKFLKTTAMEMGAILRPTYQMLLPERTRDGLEALWREARSDVPKDLAFLQKHALALKPQTMLGWLVGLCILATLFAVELAALCFGCICIGAAVMSAAIAMFAVGAFLSMVLIPTAFTLFAGVCFWGAVAFAFGYGACVLALTSIVVRYIKNLFEGMWSLVNSSDSNGKVLAFTASDKGD</sequence>
<dbReference type="Proteomes" id="UP000708148">
    <property type="component" value="Unassembled WGS sequence"/>
</dbReference>
<keyword evidence="1" id="KW-0812">Transmembrane</keyword>
<name>A0A8S1IQH8_9CHLO</name>
<keyword evidence="1" id="KW-1133">Transmembrane helix</keyword>